<feature type="transmembrane region" description="Helical" evidence="6">
    <location>
        <begin position="38"/>
        <end position="57"/>
    </location>
</feature>
<dbReference type="Proteomes" id="UP000095283">
    <property type="component" value="Unplaced"/>
</dbReference>
<protein>
    <submittedName>
        <fullName evidence="9">Aa_trans domain-containing protein</fullName>
    </submittedName>
</protein>
<accession>A0A1I7X818</accession>
<feature type="transmembrane region" description="Helical" evidence="6">
    <location>
        <begin position="157"/>
        <end position="180"/>
    </location>
</feature>
<comment type="subcellular location">
    <subcellularLocation>
        <location evidence="1">Membrane</location>
    </subcellularLocation>
</comment>
<keyword evidence="8" id="KW-1185">Reference proteome</keyword>
<feature type="transmembrane region" description="Helical" evidence="6">
    <location>
        <begin position="96"/>
        <end position="116"/>
    </location>
</feature>
<dbReference type="AlphaFoldDB" id="A0A1I7X818"/>
<proteinExistence type="predicted"/>
<sequence>MAAVFIVGDMAGGGMIALPNAVVNTGKLNSKTPGTSGLIPGLILISLCALCSGYTGMQLADNWTMLQERWKTYREHCRKPYGEMAFRAHGVAMRSFVAFMVCLTQFGFATVLILLAAKNLAILLNFFFALKINYCYLIIVVGLIIWPATMLKSPMHFWQVAVFSALSSSLAVFLLIMGMIHDAPVCAVDVSYPDFDIQKFFMAYGTMVFAFGGHAAFPTIQHDMKKPRLFNRSVAEISAVPGNSSISISHNYLFLVIIVFYMSVSLMGYLIYGGSVGEAIIPSIQLQWVQQTNSAGNVSSSLDKHLRIKRRISSQFVSSIIAYTPRHILIINLCSLTFGLIGGVVATVSSIIKLTGADMAAPCYVQYIRNGKWIILFEVDYFDKRNRLSRTDKTIIQTKHYP</sequence>
<evidence type="ECO:0000256" key="2">
    <source>
        <dbReference type="ARBA" id="ARBA00022448"/>
    </source>
</evidence>
<feature type="transmembrane region" description="Helical" evidence="6">
    <location>
        <begin position="122"/>
        <end position="145"/>
    </location>
</feature>
<feature type="transmembrane region" description="Helical" evidence="6">
    <location>
        <begin position="328"/>
        <end position="352"/>
    </location>
</feature>
<dbReference type="InterPro" id="IPR013057">
    <property type="entry name" value="AA_transpt_TM"/>
</dbReference>
<evidence type="ECO:0000256" key="5">
    <source>
        <dbReference type="ARBA" id="ARBA00023136"/>
    </source>
</evidence>
<reference evidence="9" key="1">
    <citation type="submission" date="2016-11" db="UniProtKB">
        <authorList>
            <consortium name="WormBaseParasite"/>
        </authorList>
    </citation>
    <scope>IDENTIFICATION</scope>
</reference>
<feature type="transmembrane region" description="Helical" evidence="6">
    <location>
        <begin position="252"/>
        <end position="272"/>
    </location>
</feature>
<evidence type="ECO:0000256" key="4">
    <source>
        <dbReference type="ARBA" id="ARBA00022989"/>
    </source>
</evidence>
<name>A0A1I7X818_HETBA</name>
<evidence type="ECO:0000256" key="3">
    <source>
        <dbReference type="ARBA" id="ARBA00022692"/>
    </source>
</evidence>
<dbReference type="Pfam" id="PF01490">
    <property type="entry name" value="Aa_trans"/>
    <property type="match status" value="1"/>
</dbReference>
<feature type="transmembrane region" description="Helical" evidence="6">
    <location>
        <begin position="200"/>
        <end position="220"/>
    </location>
</feature>
<evidence type="ECO:0000256" key="1">
    <source>
        <dbReference type="ARBA" id="ARBA00004370"/>
    </source>
</evidence>
<dbReference type="WBParaSite" id="Hba_13785">
    <property type="protein sequence ID" value="Hba_13785"/>
    <property type="gene ID" value="Hba_13785"/>
</dbReference>
<evidence type="ECO:0000313" key="8">
    <source>
        <dbReference type="Proteomes" id="UP000095283"/>
    </source>
</evidence>
<evidence type="ECO:0000313" key="9">
    <source>
        <dbReference type="WBParaSite" id="Hba_13785"/>
    </source>
</evidence>
<organism evidence="8 9">
    <name type="scientific">Heterorhabditis bacteriophora</name>
    <name type="common">Entomopathogenic nematode worm</name>
    <dbReference type="NCBI Taxonomy" id="37862"/>
    <lineage>
        <taxon>Eukaryota</taxon>
        <taxon>Metazoa</taxon>
        <taxon>Ecdysozoa</taxon>
        <taxon>Nematoda</taxon>
        <taxon>Chromadorea</taxon>
        <taxon>Rhabditida</taxon>
        <taxon>Rhabditina</taxon>
        <taxon>Rhabditomorpha</taxon>
        <taxon>Strongyloidea</taxon>
        <taxon>Heterorhabditidae</taxon>
        <taxon>Heterorhabditis</taxon>
    </lineage>
</organism>
<evidence type="ECO:0000259" key="7">
    <source>
        <dbReference type="Pfam" id="PF01490"/>
    </source>
</evidence>
<keyword evidence="4 6" id="KW-1133">Transmembrane helix</keyword>
<evidence type="ECO:0000256" key="6">
    <source>
        <dbReference type="SAM" id="Phobius"/>
    </source>
</evidence>
<dbReference type="PANTHER" id="PTHR48017">
    <property type="entry name" value="OS05G0424000 PROTEIN-RELATED"/>
    <property type="match status" value="1"/>
</dbReference>
<keyword evidence="3 6" id="KW-0812">Transmembrane</keyword>
<feature type="domain" description="Amino acid transporter transmembrane" evidence="7">
    <location>
        <begin position="1"/>
        <end position="292"/>
    </location>
</feature>
<keyword evidence="5 6" id="KW-0472">Membrane</keyword>
<dbReference type="GO" id="GO:0016020">
    <property type="term" value="C:membrane"/>
    <property type="evidence" value="ECO:0007669"/>
    <property type="project" value="UniProtKB-SubCell"/>
</dbReference>
<keyword evidence="2" id="KW-0813">Transport</keyword>